<proteinExistence type="predicted"/>
<dbReference type="Proteomes" id="UP000800200">
    <property type="component" value="Unassembled WGS sequence"/>
</dbReference>
<feature type="non-terminal residue" evidence="2">
    <location>
        <position position="1"/>
    </location>
</feature>
<reference evidence="2" key="1">
    <citation type="journal article" date="2020" name="Stud. Mycol.">
        <title>101 Dothideomycetes genomes: a test case for predicting lifestyles and emergence of pathogens.</title>
        <authorList>
            <person name="Haridas S."/>
            <person name="Albert R."/>
            <person name="Binder M."/>
            <person name="Bloem J."/>
            <person name="Labutti K."/>
            <person name="Salamov A."/>
            <person name="Andreopoulos B."/>
            <person name="Baker S."/>
            <person name="Barry K."/>
            <person name="Bills G."/>
            <person name="Bluhm B."/>
            <person name="Cannon C."/>
            <person name="Castanera R."/>
            <person name="Culley D."/>
            <person name="Daum C."/>
            <person name="Ezra D."/>
            <person name="Gonzalez J."/>
            <person name="Henrissat B."/>
            <person name="Kuo A."/>
            <person name="Liang C."/>
            <person name="Lipzen A."/>
            <person name="Lutzoni F."/>
            <person name="Magnuson J."/>
            <person name="Mondo S."/>
            <person name="Nolan M."/>
            <person name="Ohm R."/>
            <person name="Pangilinan J."/>
            <person name="Park H.-J."/>
            <person name="Ramirez L."/>
            <person name="Alfaro M."/>
            <person name="Sun H."/>
            <person name="Tritt A."/>
            <person name="Yoshinaga Y."/>
            <person name="Zwiers L.-H."/>
            <person name="Turgeon B."/>
            <person name="Goodwin S."/>
            <person name="Spatafora J."/>
            <person name="Crous P."/>
            <person name="Grigoriev I."/>
        </authorList>
    </citation>
    <scope>NUCLEOTIDE SEQUENCE</scope>
    <source>
        <strain evidence="2">CBS 207.26</strain>
    </source>
</reference>
<feature type="transmembrane region" description="Helical" evidence="1">
    <location>
        <begin position="20"/>
        <end position="42"/>
    </location>
</feature>
<name>A0A6A6DP59_9PEZI</name>
<protein>
    <submittedName>
        <fullName evidence="2">Uncharacterized protein</fullName>
    </submittedName>
</protein>
<accession>A0A6A6DP59</accession>
<organism evidence="2 3">
    <name type="scientific">Zopfia rhizophila CBS 207.26</name>
    <dbReference type="NCBI Taxonomy" id="1314779"/>
    <lineage>
        <taxon>Eukaryota</taxon>
        <taxon>Fungi</taxon>
        <taxon>Dikarya</taxon>
        <taxon>Ascomycota</taxon>
        <taxon>Pezizomycotina</taxon>
        <taxon>Dothideomycetes</taxon>
        <taxon>Dothideomycetes incertae sedis</taxon>
        <taxon>Zopfiaceae</taxon>
        <taxon>Zopfia</taxon>
    </lineage>
</organism>
<evidence type="ECO:0000256" key="1">
    <source>
        <dbReference type="SAM" id="Phobius"/>
    </source>
</evidence>
<evidence type="ECO:0000313" key="2">
    <source>
        <dbReference type="EMBL" id="KAF2180753.1"/>
    </source>
</evidence>
<dbReference type="AlphaFoldDB" id="A0A6A6DP59"/>
<keyword evidence="1" id="KW-0812">Transmembrane</keyword>
<keyword evidence="1" id="KW-1133">Transmembrane helix</keyword>
<gene>
    <name evidence="2" type="ORF">K469DRAFT_591443</name>
</gene>
<dbReference type="EMBL" id="ML994656">
    <property type="protein sequence ID" value="KAF2180753.1"/>
    <property type="molecule type" value="Genomic_DNA"/>
</dbReference>
<feature type="transmembrane region" description="Helical" evidence="1">
    <location>
        <begin position="49"/>
        <end position="68"/>
    </location>
</feature>
<sequence>LKIVNGASYIALDVIINKIYLGYYISTNTIFYFSLPAGILLIGKLIKNLYLINIPPSTVLLTLISVKIKY</sequence>
<keyword evidence="1" id="KW-0472">Membrane</keyword>
<keyword evidence="3" id="KW-1185">Reference proteome</keyword>
<evidence type="ECO:0000313" key="3">
    <source>
        <dbReference type="Proteomes" id="UP000800200"/>
    </source>
</evidence>